<protein>
    <submittedName>
        <fullName evidence="2">Uncharacterized protein</fullName>
    </submittedName>
</protein>
<keyword evidence="1" id="KW-0472">Membrane</keyword>
<dbReference type="RefSeq" id="WP_157193350.1">
    <property type="nucleotide sequence ID" value="NZ_CP046621.1"/>
</dbReference>
<evidence type="ECO:0000313" key="3">
    <source>
        <dbReference type="Proteomes" id="UP000426235"/>
    </source>
</evidence>
<accession>A0A6I6GVA8</accession>
<evidence type="ECO:0000313" key="2">
    <source>
        <dbReference type="EMBL" id="QGW78482.1"/>
    </source>
</evidence>
<keyword evidence="1" id="KW-0812">Transmembrane</keyword>
<dbReference type="EMBL" id="CP046621">
    <property type="protein sequence ID" value="QGW78482.1"/>
    <property type="molecule type" value="Genomic_DNA"/>
</dbReference>
<keyword evidence="1" id="KW-1133">Transmembrane helix</keyword>
<proteinExistence type="predicted"/>
<evidence type="ECO:0000256" key="1">
    <source>
        <dbReference type="SAM" id="Phobius"/>
    </source>
</evidence>
<sequence length="47" mass="5148">MRNEDHDELYRPSRREAVATLVASGLTLALLVAVGYAVPDLLTTLVH</sequence>
<feature type="transmembrane region" description="Helical" evidence="1">
    <location>
        <begin position="18"/>
        <end position="38"/>
    </location>
</feature>
<keyword evidence="3" id="KW-1185">Reference proteome</keyword>
<dbReference type="Proteomes" id="UP000426235">
    <property type="component" value="Chromosome"/>
</dbReference>
<dbReference type="AlphaFoldDB" id="A0A6I6GVA8"/>
<gene>
    <name evidence="2" type="ORF">GPJ81_17935</name>
</gene>
<reference evidence="2" key="1">
    <citation type="submission" date="2019-12" db="EMBL/GenBank/DDBJ databases">
        <title>Hybrid Genome Assemblies of two High G+C Isolates from Undergraduate Microbiology Courses.</title>
        <authorList>
            <person name="Ne Ville C.J."/>
            <person name="Enright D."/>
            <person name="Hernandez I."/>
            <person name="Dodsworth J."/>
            <person name="Orwin P.M."/>
        </authorList>
    </citation>
    <scope>NUCLEOTIDE SEQUENCE [LARGE SCALE GENOMIC DNA]</scope>
    <source>
        <strain evidence="2">Neo</strain>
    </source>
</reference>
<name>A0A6I6GVA8_9PSED</name>
<organism evidence="2 3">
    <name type="scientific">Pseudomonas alkylphenolica</name>
    <dbReference type="NCBI Taxonomy" id="237609"/>
    <lineage>
        <taxon>Bacteria</taxon>
        <taxon>Pseudomonadati</taxon>
        <taxon>Pseudomonadota</taxon>
        <taxon>Gammaproteobacteria</taxon>
        <taxon>Pseudomonadales</taxon>
        <taxon>Pseudomonadaceae</taxon>
        <taxon>Pseudomonas</taxon>
    </lineage>
</organism>